<sequence length="54" mass="6115">MSLDLSIIIVNWNTQDILRDCLRSIYEQCGEIDLEVIVIDNASTDGSVEMVKKD</sequence>
<evidence type="ECO:0000313" key="2">
    <source>
        <dbReference type="EMBL" id="GAI35696.1"/>
    </source>
</evidence>
<dbReference type="InterPro" id="IPR001173">
    <property type="entry name" value="Glyco_trans_2-like"/>
</dbReference>
<dbReference type="Pfam" id="PF00535">
    <property type="entry name" value="Glycos_transf_2"/>
    <property type="match status" value="1"/>
</dbReference>
<name>X1NZR6_9ZZZZ</name>
<evidence type="ECO:0000259" key="1">
    <source>
        <dbReference type="Pfam" id="PF00535"/>
    </source>
</evidence>
<accession>X1NZR6</accession>
<proteinExistence type="predicted"/>
<feature type="domain" description="Glycosyltransferase 2-like" evidence="1">
    <location>
        <begin position="6"/>
        <end position="53"/>
    </location>
</feature>
<dbReference type="EMBL" id="BARV01031262">
    <property type="protein sequence ID" value="GAI35696.1"/>
    <property type="molecule type" value="Genomic_DNA"/>
</dbReference>
<gene>
    <name evidence="2" type="ORF">S06H3_49506</name>
</gene>
<reference evidence="2" key="1">
    <citation type="journal article" date="2014" name="Front. Microbiol.">
        <title>High frequency of phylogenetically diverse reductive dehalogenase-homologous genes in deep subseafloor sedimentary metagenomes.</title>
        <authorList>
            <person name="Kawai M."/>
            <person name="Futagami T."/>
            <person name="Toyoda A."/>
            <person name="Takaki Y."/>
            <person name="Nishi S."/>
            <person name="Hori S."/>
            <person name="Arai W."/>
            <person name="Tsubouchi T."/>
            <person name="Morono Y."/>
            <person name="Uchiyama I."/>
            <person name="Ito T."/>
            <person name="Fujiyama A."/>
            <person name="Inagaki F."/>
            <person name="Takami H."/>
        </authorList>
    </citation>
    <scope>NUCLEOTIDE SEQUENCE</scope>
    <source>
        <strain evidence="2">Expedition CK06-06</strain>
    </source>
</reference>
<feature type="non-terminal residue" evidence="2">
    <location>
        <position position="54"/>
    </location>
</feature>
<dbReference type="AlphaFoldDB" id="X1NZR6"/>
<protein>
    <recommendedName>
        <fullName evidence="1">Glycosyltransferase 2-like domain-containing protein</fullName>
    </recommendedName>
</protein>
<organism evidence="2">
    <name type="scientific">marine sediment metagenome</name>
    <dbReference type="NCBI Taxonomy" id="412755"/>
    <lineage>
        <taxon>unclassified sequences</taxon>
        <taxon>metagenomes</taxon>
        <taxon>ecological metagenomes</taxon>
    </lineage>
</organism>
<dbReference type="InterPro" id="IPR029044">
    <property type="entry name" value="Nucleotide-diphossugar_trans"/>
</dbReference>
<comment type="caution">
    <text evidence="2">The sequence shown here is derived from an EMBL/GenBank/DDBJ whole genome shotgun (WGS) entry which is preliminary data.</text>
</comment>
<dbReference type="SUPFAM" id="SSF53448">
    <property type="entry name" value="Nucleotide-diphospho-sugar transferases"/>
    <property type="match status" value="1"/>
</dbReference>
<dbReference type="Gene3D" id="3.90.550.10">
    <property type="entry name" value="Spore Coat Polysaccharide Biosynthesis Protein SpsA, Chain A"/>
    <property type="match status" value="1"/>
</dbReference>